<dbReference type="Gene3D" id="3.40.50.620">
    <property type="entry name" value="HUPs"/>
    <property type="match status" value="2"/>
</dbReference>
<evidence type="ECO:0000256" key="1">
    <source>
        <dbReference type="ARBA" id="ARBA00008791"/>
    </source>
</evidence>
<dbReference type="EMBL" id="JBIASD010000013">
    <property type="protein sequence ID" value="MFF3668068.1"/>
    <property type="molecule type" value="Genomic_DNA"/>
</dbReference>
<proteinExistence type="inferred from homology"/>
<dbReference type="RefSeq" id="WP_387413450.1">
    <property type="nucleotide sequence ID" value="NZ_JBIASD010000013.1"/>
</dbReference>
<dbReference type="Pfam" id="PF00582">
    <property type="entry name" value="Usp"/>
    <property type="match status" value="2"/>
</dbReference>
<organism evidence="3 4">
    <name type="scientific">Microtetraspora malaysiensis</name>
    <dbReference type="NCBI Taxonomy" id="161358"/>
    <lineage>
        <taxon>Bacteria</taxon>
        <taxon>Bacillati</taxon>
        <taxon>Actinomycetota</taxon>
        <taxon>Actinomycetes</taxon>
        <taxon>Streptosporangiales</taxon>
        <taxon>Streptosporangiaceae</taxon>
        <taxon>Microtetraspora</taxon>
    </lineage>
</organism>
<feature type="domain" description="UspA" evidence="2">
    <location>
        <begin position="1"/>
        <end position="139"/>
    </location>
</feature>
<dbReference type="InterPro" id="IPR006016">
    <property type="entry name" value="UspA"/>
</dbReference>
<dbReference type="PANTHER" id="PTHR46553">
    <property type="entry name" value="ADENINE NUCLEOTIDE ALPHA HYDROLASES-LIKE SUPERFAMILY PROTEIN"/>
    <property type="match status" value="1"/>
</dbReference>
<evidence type="ECO:0000313" key="3">
    <source>
        <dbReference type="EMBL" id="MFF3668068.1"/>
    </source>
</evidence>
<dbReference type="Proteomes" id="UP001602013">
    <property type="component" value="Unassembled WGS sequence"/>
</dbReference>
<comment type="similarity">
    <text evidence="1">Belongs to the universal stress protein A family.</text>
</comment>
<sequence>MIAPIVVGVDGSPQSTAAVDWATDDAARRGAPLKIVHVREPWSHRYPFHGVEGYDQSLSEHCEGVINAAAQRARERVPGLAVTAELASGTVVEKMKAESRKATAMVVGSRGMGGFAGLVLGSVGLGLAGHAACPVVIVRGPSKDVRGPDEEAGREIVVGFDGSEHSEAAMRYAFEEAELRGVPVRVVHAWQVPAFTPFGVGYTRALEEVFDQSADTARRRIAPWRDKHPGVQVEQSFICGHPIAVLSEFSRRADLLVVGSRGLGAFGSAVLGSVGHGVLHRAHCAVAVVGGGEEER</sequence>
<dbReference type="SUPFAM" id="SSF52402">
    <property type="entry name" value="Adenine nucleotide alpha hydrolases-like"/>
    <property type="match status" value="2"/>
</dbReference>
<dbReference type="InterPro" id="IPR014729">
    <property type="entry name" value="Rossmann-like_a/b/a_fold"/>
</dbReference>
<accession>A0ABW6SW77</accession>
<gene>
    <name evidence="3" type="ORF">ACFYXI_21010</name>
</gene>
<dbReference type="PANTHER" id="PTHR46553:SF3">
    <property type="entry name" value="ADENINE NUCLEOTIDE ALPHA HYDROLASES-LIKE SUPERFAMILY PROTEIN"/>
    <property type="match status" value="1"/>
</dbReference>
<dbReference type="InterPro" id="IPR006015">
    <property type="entry name" value="Universal_stress_UspA"/>
</dbReference>
<comment type="caution">
    <text evidence="3">The sequence shown here is derived from an EMBL/GenBank/DDBJ whole genome shotgun (WGS) entry which is preliminary data.</text>
</comment>
<dbReference type="PRINTS" id="PR01438">
    <property type="entry name" value="UNVRSLSTRESS"/>
</dbReference>
<feature type="domain" description="UspA" evidence="2">
    <location>
        <begin position="154"/>
        <end position="289"/>
    </location>
</feature>
<evidence type="ECO:0000259" key="2">
    <source>
        <dbReference type="Pfam" id="PF00582"/>
    </source>
</evidence>
<evidence type="ECO:0000313" key="4">
    <source>
        <dbReference type="Proteomes" id="UP001602013"/>
    </source>
</evidence>
<reference evidence="3 4" key="1">
    <citation type="submission" date="2024-10" db="EMBL/GenBank/DDBJ databases">
        <title>The Natural Products Discovery Center: Release of the First 8490 Sequenced Strains for Exploring Actinobacteria Biosynthetic Diversity.</title>
        <authorList>
            <person name="Kalkreuter E."/>
            <person name="Kautsar S.A."/>
            <person name="Yang D."/>
            <person name="Bader C.D."/>
            <person name="Teijaro C.N."/>
            <person name="Fluegel L."/>
            <person name="Davis C.M."/>
            <person name="Simpson J.R."/>
            <person name="Lauterbach L."/>
            <person name="Steele A.D."/>
            <person name="Gui C."/>
            <person name="Meng S."/>
            <person name="Li G."/>
            <person name="Viehrig K."/>
            <person name="Ye F."/>
            <person name="Su P."/>
            <person name="Kiefer A.F."/>
            <person name="Nichols A."/>
            <person name="Cepeda A.J."/>
            <person name="Yan W."/>
            <person name="Fan B."/>
            <person name="Jiang Y."/>
            <person name="Adhikari A."/>
            <person name="Zheng C.-J."/>
            <person name="Schuster L."/>
            <person name="Cowan T.M."/>
            <person name="Smanski M.J."/>
            <person name="Chevrette M.G."/>
            <person name="De Carvalho L.P.S."/>
            <person name="Shen B."/>
        </authorList>
    </citation>
    <scope>NUCLEOTIDE SEQUENCE [LARGE SCALE GENOMIC DNA]</scope>
    <source>
        <strain evidence="3 4">NPDC002173</strain>
    </source>
</reference>
<protein>
    <submittedName>
        <fullName evidence="3">Universal stress protein</fullName>
    </submittedName>
</protein>
<keyword evidence="4" id="KW-1185">Reference proteome</keyword>
<name>A0ABW6SW77_9ACTN</name>